<accession>A0AAQ3M5T8</accession>
<evidence type="ECO:0000256" key="1">
    <source>
        <dbReference type="SAM" id="SignalP"/>
    </source>
</evidence>
<sequence>MLINRTHLSVLLFLGAVAQTYACGGPTTVICYDGSNGSTPQNVSLSDIAFAAEYLRYIGQSNAGTSKAFWTQPADFDCQEWELPTDDDGTVLPLADHNNPRSSSSVLYTDIANAIDGGQGATAAQQAKALIGACGTNGGQIGVTPNTTDPAYTSASYKSSGDIPQGIIVKIVHSPSS</sequence>
<organism evidence="2 3">
    <name type="scientific">Acrodontium crateriforme</name>
    <dbReference type="NCBI Taxonomy" id="150365"/>
    <lineage>
        <taxon>Eukaryota</taxon>
        <taxon>Fungi</taxon>
        <taxon>Dikarya</taxon>
        <taxon>Ascomycota</taxon>
        <taxon>Pezizomycotina</taxon>
        <taxon>Dothideomycetes</taxon>
        <taxon>Dothideomycetidae</taxon>
        <taxon>Mycosphaerellales</taxon>
        <taxon>Teratosphaeriaceae</taxon>
        <taxon>Acrodontium</taxon>
    </lineage>
</organism>
<evidence type="ECO:0000313" key="2">
    <source>
        <dbReference type="EMBL" id="WPH01839.1"/>
    </source>
</evidence>
<keyword evidence="3" id="KW-1185">Reference proteome</keyword>
<feature type="chain" id="PRO_5043006834" evidence="1">
    <location>
        <begin position="23"/>
        <end position="177"/>
    </location>
</feature>
<gene>
    <name evidence="2" type="ORF">R9X50_00469300</name>
</gene>
<name>A0AAQ3M5T8_9PEZI</name>
<evidence type="ECO:0000313" key="3">
    <source>
        <dbReference type="Proteomes" id="UP001303373"/>
    </source>
</evidence>
<dbReference type="AlphaFoldDB" id="A0AAQ3M5T8"/>
<keyword evidence="1" id="KW-0732">Signal</keyword>
<protein>
    <submittedName>
        <fullName evidence="2">Uncharacterized protein</fullName>
    </submittedName>
</protein>
<dbReference type="Proteomes" id="UP001303373">
    <property type="component" value="Chromosome 6"/>
</dbReference>
<reference evidence="2 3" key="1">
    <citation type="submission" date="2023-11" db="EMBL/GenBank/DDBJ databases">
        <title>An acidophilic fungus is an integral part of prey digestion in a carnivorous sundew plant.</title>
        <authorList>
            <person name="Tsai I.J."/>
        </authorList>
    </citation>
    <scope>NUCLEOTIDE SEQUENCE [LARGE SCALE GENOMIC DNA]</scope>
    <source>
        <strain evidence="2">169a</strain>
    </source>
</reference>
<feature type="signal peptide" evidence="1">
    <location>
        <begin position="1"/>
        <end position="22"/>
    </location>
</feature>
<proteinExistence type="predicted"/>
<dbReference type="EMBL" id="CP138585">
    <property type="protein sequence ID" value="WPH01839.1"/>
    <property type="molecule type" value="Genomic_DNA"/>
</dbReference>